<dbReference type="Gene3D" id="1.10.1200.10">
    <property type="entry name" value="ACP-like"/>
    <property type="match status" value="1"/>
</dbReference>
<dbReference type="Pfam" id="PF00550">
    <property type="entry name" value="PP-binding"/>
    <property type="match status" value="1"/>
</dbReference>
<dbReference type="PATRIC" id="fig|909613.9.peg.4427"/>
<evidence type="ECO:0000259" key="1">
    <source>
        <dbReference type="PROSITE" id="PS50075"/>
    </source>
</evidence>
<protein>
    <recommendedName>
        <fullName evidence="1">Carrier domain-containing protein</fullName>
    </recommendedName>
</protein>
<dbReference type="SUPFAM" id="SSF47336">
    <property type="entry name" value="ACP-like"/>
    <property type="match status" value="1"/>
</dbReference>
<dbReference type="EMBL" id="AYXG01000165">
    <property type="protein sequence ID" value="EWC60317.1"/>
    <property type="molecule type" value="Genomic_DNA"/>
</dbReference>
<dbReference type="InterPro" id="IPR009081">
    <property type="entry name" value="PP-bd_ACP"/>
</dbReference>
<dbReference type="RefSeq" id="WP_035285600.1">
    <property type="nucleotide sequence ID" value="NZ_AYXG01000165.1"/>
</dbReference>
<dbReference type="AlphaFoldDB" id="W7IU83"/>
<dbReference type="Proteomes" id="UP000019277">
    <property type="component" value="Unassembled WGS sequence"/>
</dbReference>
<accession>W7IU83</accession>
<organism evidence="2 3">
    <name type="scientific">Actinokineospora spheciospongiae</name>
    <dbReference type="NCBI Taxonomy" id="909613"/>
    <lineage>
        <taxon>Bacteria</taxon>
        <taxon>Bacillati</taxon>
        <taxon>Actinomycetota</taxon>
        <taxon>Actinomycetes</taxon>
        <taxon>Pseudonocardiales</taxon>
        <taxon>Pseudonocardiaceae</taxon>
        <taxon>Actinokineospora</taxon>
    </lineage>
</organism>
<accession>A0A8E3BE01</accession>
<dbReference type="OrthoDB" id="3699607at2"/>
<dbReference type="STRING" id="909613.UO65_4425"/>
<comment type="caution">
    <text evidence="2">The sequence shown here is derived from an EMBL/GenBank/DDBJ whole genome shotgun (WGS) entry which is preliminary data.</text>
</comment>
<dbReference type="eggNOG" id="COG0236">
    <property type="taxonomic scope" value="Bacteria"/>
</dbReference>
<name>W7IU83_9PSEU</name>
<dbReference type="InterPro" id="IPR036736">
    <property type="entry name" value="ACP-like_sf"/>
</dbReference>
<feature type="domain" description="Carrier" evidence="1">
    <location>
        <begin position="6"/>
        <end position="86"/>
    </location>
</feature>
<proteinExistence type="predicted"/>
<sequence>MTQVADLRGQVVESIGLLLPRVLKREVPDLTPDTRLFSELGLSSAGTLELLLELEDTLELQIDVEEIDQADLETVATLAEYVATHTVADE</sequence>
<evidence type="ECO:0000313" key="3">
    <source>
        <dbReference type="Proteomes" id="UP000019277"/>
    </source>
</evidence>
<evidence type="ECO:0000313" key="2">
    <source>
        <dbReference type="EMBL" id="EWC60317.1"/>
    </source>
</evidence>
<reference evidence="2 3" key="1">
    <citation type="journal article" date="2014" name="Genome Announc.">
        <title>Draft Genome Sequence of the Antitrypanosomally Active Sponge-Associated Bacterium Actinokineospora sp. Strain EG49.</title>
        <authorList>
            <person name="Harjes J."/>
            <person name="Ryu T."/>
            <person name="Abdelmohsen U.R."/>
            <person name="Moitinho-Silva L."/>
            <person name="Horn H."/>
            <person name="Ravasi T."/>
            <person name="Hentschel U."/>
        </authorList>
    </citation>
    <scope>NUCLEOTIDE SEQUENCE [LARGE SCALE GENOMIC DNA]</scope>
    <source>
        <strain evidence="2 3">EG49</strain>
    </source>
</reference>
<dbReference type="PROSITE" id="PS50075">
    <property type="entry name" value="CARRIER"/>
    <property type="match status" value="1"/>
</dbReference>
<gene>
    <name evidence="2" type="ORF">UO65_4425</name>
</gene>
<keyword evidence="3" id="KW-1185">Reference proteome</keyword>